<dbReference type="AlphaFoldDB" id="A0A938WTX0"/>
<gene>
    <name evidence="2" type="ORF">H6A34_07035</name>
</gene>
<feature type="signal peptide" evidence="1">
    <location>
        <begin position="1"/>
        <end position="18"/>
    </location>
</feature>
<reference evidence="2" key="2">
    <citation type="journal article" date="2021" name="Sci. Rep.">
        <title>The distribution of antibiotic resistance genes in chicken gut microbiota commensals.</title>
        <authorList>
            <person name="Juricova H."/>
            <person name="Matiasovicova J."/>
            <person name="Kubasova T."/>
            <person name="Cejkova D."/>
            <person name="Rychlik I."/>
        </authorList>
    </citation>
    <scope>NUCLEOTIDE SEQUENCE</scope>
    <source>
        <strain evidence="2">An824</strain>
    </source>
</reference>
<dbReference type="RefSeq" id="WP_205104434.1">
    <property type="nucleotide sequence ID" value="NZ_JACJJG010000029.1"/>
</dbReference>
<dbReference type="Proteomes" id="UP000706891">
    <property type="component" value="Unassembled WGS sequence"/>
</dbReference>
<name>A0A938WTX0_9BACT</name>
<comment type="caution">
    <text evidence="2">The sequence shown here is derived from an EMBL/GenBank/DDBJ whole genome shotgun (WGS) entry which is preliminary data.</text>
</comment>
<keyword evidence="3" id="KW-1185">Reference proteome</keyword>
<organism evidence="2 3">
    <name type="scientific">Marseilla massiliensis</name>
    <dbReference type="NCBI Taxonomy" id="1841864"/>
    <lineage>
        <taxon>Bacteria</taxon>
        <taxon>Pseudomonadati</taxon>
        <taxon>Bacteroidota</taxon>
        <taxon>Bacteroidia</taxon>
        <taxon>Bacteroidales</taxon>
        <taxon>Prevotellaceae</taxon>
        <taxon>Marseilla</taxon>
    </lineage>
</organism>
<accession>A0A938WTX0</accession>
<keyword evidence="1" id="KW-0732">Signal</keyword>
<dbReference type="EMBL" id="JACJJG010000029">
    <property type="protein sequence ID" value="MBM6673626.1"/>
    <property type="molecule type" value="Genomic_DNA"/>
</dbReference>
<feature type="chain" id="PRO_5037243799" description="BIG2 domain-containing protein" evidence="1">
    <location>
        <begin position="19"/>
        <end position="117"/>
    </location>
</feature>
<evidence type="ECO:0000256" key="1">
    <source>
        <dbReference type="SAM" id="SignalP"/>
    </source>
</evidence>
<evidence type="ECO:0000313" key="3">
    <source>
        <dbReference type="Proteomes" id="UP000706891"/>
    </source>
</evidence>
<proteinExistence type="predicted"/>
<protein>
    <recommendedName>
        <fullName evidence="4">BIG2 domain-containing protein</fullName>
    </recommendedName>
</protein>
<sequence>MKALFRFMLVLAVVPVIWSCSDDDDRTSDTTPTYTIQGSANVVVGEENLYSIPNLPAGAGVEWNVSTTAFSLETKAYNTVSVTAAEAGNIAILSGIVTDGSSRLGSAAIEIRSVEAE</sequence>
<evidence type="ECO:0000313" key="2">
    <source>
        <dbReference type="EMBL" id="MBM6673626.1"/>
    </source>
</evidence>
<evidence type="ECO:0008006" key="4">
    <source>
        <dbReference type="Google" id="ProtNLM"/>
    </source>
</evidence>
<reference evidence="2" key="1">
    <citation type="submission" date="2020-08" db="EMBL/GenBank/DDBJ databases">
        <authorList>
            <person name="Cejkova D."/>
            <person name="Kubasova T."/>
            <person name="Jahodarova E."/>
            <person name="Rychlik I."/>
        </authorList>
    </citation>
    <scope>NUCLEOTIDE SEQUENCE</scope>
    <source>
        <strain evidence="2">An824</strain>
    </source>
</reference>